<evidence type="ECO:0000313" key="2">
    <source>
        <dbReference type="EMBL" id="CAF3713356.1"/>
    </source>
</evidence>
<evidence type="ECO:0000256" key="1">
    <source>
        <dbReference type="SAM" id="MobiDB-lite"/>
    </source>
</evidence>
<sequence>MKVDTLGVIHRMFINFISNFINSNSSTRNNINIFRFDNNHNERNYSKEYVPNITEDWDNEIDGNRINNTKQWLNIFRNFSRSQSNSSHSFQYSTCSLNNSNFGNESNSRKRISRDCLIDHNIREGGITIKEIQRENNVQLKLSPDGQNTSRDSNGFFSSKNPNNDNHTYFNGGKFAGLSNNRQTNEYSSTSHSKSGKSSNCHFFTAGAKDDDDYNAFFGSDEETARTTNHNLAQDKNTLAFIFFSSTSSSWNTNNI</sequence>
<feature type="compositionally biased region" description="Polar residues" evidence="1">
    <location>
        <begin position="140"/>
        <end position="169"/>
    </location>
</feature>
<dbReference type="AlphaFoldDB" id="A0A818VNM9"/>
<feature type="region of interest" description="Disordered" evidence="1">
    <location>
        <begin position="140"/>
        <end position="175"/>
    </location>
</feature>
<dbReference type="Proteomes" id="UP000663869">
    <property type="component" value="Unassembled WGS sequence"/>
</dbReference>
<comment type="caution">
    <text evidence="2">The sequence shown here is derived from an EMBL/GenBank/DDBJ whole genome shotgun (WGS) entry which is preliminary data.</text>
</comment>
<protein>
    <submittedName>
        <fullName evidence="2">Uncharacterized protein</fullName>
    </submittedName>
</protein>
<accession>A0A818VNM9</accession>
<name>A0A818VNM9_9BILA</name>
<gene>
    <name evidence="2" type="ORF">FME351_LOCUS28557</name>
</gene>
<reference evidence="2" key="1">
    <citation type="submission" date="2021-02" db="EMBL/GenBank/DDBJ databases">
        <authorList>
            <person name="Nowell W R."/>
        </authorList>
    </citation>
    <scope>NUCLEOTIDE SEQUENCE</scope>
</reference>
<proteinExistence type="predicted"/>
<dbReference type="EMBL" id="CAJNYU010003933">
    <property type="protein sequence ID" value="CAF3713356.1"/>
    <property type="molecule type" value="Genomic_DNA"/>
</dbReference>
<organism evidence="2 3">
    <name type="scientific">Rotaria socialis</name>
    <dbReference type="NCBI Taxonomy" id="392032"/>
    <lineage>
        <taxon>Eukaryota</taxon>
        <taxon>Metazoa</taxon>
        <taxon>Spiralia</taxon>
        <taxon>Gnathifera</taxon>
        <taxon>Rotifera</taxon>
        <taxon>Eurotatoria</taxon>
        <taxon>Bdelloidea</taxon>
        <taxon>Philodinida</taxon>
        <taxon>Philodinidae</taxon>
        <taxon>Rotaria</taxon>
    </lineage>
</organism>
<evidence type="ECO:0000313" key="3">
    <source>
        <dbReference type="Proteomes" id="UP000663869"/>
    </source>
</evidence>